<dbReference type="PRINTS" id="PR00380">
    <property type="entry name" value="KINESINHEAVY"/>
</dbReference>
<dbReference type="EMBL" id="ML009791">
    <property type="protein sequence ID" value="RKO96594.1"/>
    <property type="molecule type" value="Genomic_DNA"/>
</dbReference>
<dbReference type="GO" id="GO:0008017">
    <property type="term" value="F:microtubule binding"/>
    <property type="evidence" value="ECO:0007669"/>
    <property type="project" value="InterPro"/>
</dbReference>
<evidence type="ECO:0000256" key="11">
    <source>
        <dbReference type="ARBA" id="ARBA00023306"/>
    </source>
</evidence>
<dbReference type="EMBL" id="ML014267">
    <property type="protein sequence ID" value="RKO99655.1"/>
    <property type="molecule type" value="Genomic_DNA"/>
</dbReference>
<dbReference type="GO" id="GO:0005524">
    <property type="term" value="F:ATP binding"/>
    <property type="evidence" value="ECO:0007669"/>
    <property type="project" value="UniProtKB-UniRule"/>
</dbReference>
<dbReference type="Pfam" id="PF00225">
    <property type="entry name" value="Kinesin"/>
    <property type="match status" value="1"/>
</dbReference>
<dbReference type="Proteomes" id="UP000274922">
    <property type="component" value="Unassembled WGS sequence"/>
</dbReference>
<dbReference type="Proteomes" id="UP000268535">
    <property type="component" value="Unassembled WGS sequence"/>
</dbReference>
<keyword evidence="8" id="KW-0175">Coiled coil</keyword>
<dbReference type="PROSITE" id="PS50067">
    <property type="entry name" value="KINESIN_MOTOR_2"/>
    <property type="match status" value="1"/>
</dbReference>
<dbReference type="PANTHER" id="PTHR47970:SF12">
    <property type="entry name" value="KINESIN FAMILY MEMBER 11"/>
    <property type="match status" value="1"/>
</dbReference>
<dbReference type="GO" id="GO:0005876">
    <property type="term" value="C:spindle microtubule"/>
    <property type="evidence" value="ECO:0007669"/>
    <property type="project" value="TreeGrafter"/>
</dbReference>
<proteinExistence type="inferred from homology"/>
<reference evidence="17" key="2">
    <citation type="submission" date="2018-04" db="EMBL/GenBank/DDBJ databases">
        <title>Leveraging single-cell genomics to expand the Fungal Tree of Life.</title>
        <authorList>
            <consortium name="DOE Joint Genome Institute"/>
            <person name="Ahrendt S.R."/>
            <person name="Quandt C.A."/>
            <person name="Ciobanu D."/>
            <person name="Clum A."/>
            <person name="Salamov A."/>
            <person name="Andreopoulos B."/>
            <person name="Cheng J.-F."/>
            <person name="Woyke T."/>
            <person name="Pelin A."/>
            <person name="Henrissat B."/>
            <person name="Benny G.L."/>
            <person name="Smith M.E."/>
            <person name="James T.Y."/>
            <person name="Grigoriev I.V."/>
        </authorList>
    </citation>
    <scope>NUCLEOTIDE SEQUENCE</scope>
    <source>
        <strain evidence="17">ATCC 52028</strain>
    </source>
</reference>
<keyword evidence="5 13" id="KW-0547">Nucleotide-binding</keyword>
<evidence type="ECO:0000256" key="7">
    <source>
        <dbReference type="ARBA" id="ARBA00022840"/>
    </source>
</evidence>
<dbReference type="GO" id="GO:0008574">
    <property type="term" value="F:plus-end-directed microtubule motor activity"/>
    <property type="evidence" value="ECO:0007669"/>
    <property type="project" value="TreeGrafter"/>
</dbReference>
<comment type="subcellular location">
    <subcellularLocation>
        <location evidence="1">Cytoplasm</location>
        <location evidence="1">Cytoskeleton</location>
    </subcellularLocation>
</comment>
<keyword evidence="6" id="KW-0498">Mitosis</keyword>
<reference evidence="16" key="3">
    <citation type="submission" date="2018-08" db="EMBL/GenBank/DDBJ databases">
        <title>Leveraging single-cell genomics to expand the Fungal Tree of Life.</title>
        <authorList>
            <consortium name="DOE Joint Genome Institute"/>
            <person name="Ahrendt S.R."/>
            <person name="Quandt C.A."/>
            <person name="Ciobanu D."/>
            <person name="Clum A."/>
            <person name="Salamov A."/>
            <person name="Andreopoulos B."/>
            <person name="Cheng J.-F."/>
            <person name="Woyke T."/>
            <person name="Pelin A."/>
            <person name="Henrissat B."/>
            <person name="Reynolds N."/>
            <person name="Benny G.L."/>
            <person name="Smith M.E."/>
            <person name="James T.Y."/>
            <person name="Grigoriev I.V."/>
        </authorList>
    </citation>
    <scope>NUCLEOTIDE SEQUENCE</scope>
    <source>
        <strain evidence="16">ATCC 52028</strain>
    </source>
</reference>
<accession>A0A4P9X3P1</accession>
<evidence type="ECO:0000256" key="5">
    <source>
        <dbReference type="ARBA" id="ARBA00022741"/>
    </source>
</evidence>
<evidence type="ECO:0000256" key="3">
    <source>
        <dbReference type="ARBA" id="ARBA00022618"/>
    </source>
</evidence>
<dbReference type="STRING" id="1555241.A0A4P9X3P1"/>
<evidence type="ECO:0000256" key="6">
    <source>
        <dbReference type="ARBA" id="ARBA00022776"/>
    </source>
</evidence>
<comment type="similarity">
    <text evidence="12">Belongs to the TRAFAC class myosin-kinesin ATPase superfamily. Kinesin family. KIN-5/BimC subfamily.</text>
</comment>
<dbReference type="GO" id="GO:0007018">
    <property type="term" value="P:microtubule-based movement"/>
    <property type="evidence" value="ECO:0007669"/>
    <property type="project" value="InterPro"/>
</dbReference>
<evidence type="ECO:0000256" key="4">
    <source>
        <dbReference type="ARBA" id="ARBA00022701"/>
    </source>
</evidence>
<evidence type="ECO:0000256" key="12">
    <source>
        <dbReference type="ARBA" id="ARBA00034704"/>
    </source>
</evidence>
<evidence type="ECO:0000256" key="8">
    <source>
        <dbReference type="ARBA" id="ARBA00023054"/>
    </source>
</evidence>
<keyword evidence="3" id="KW-0132">Cell division</keyword>
<protein>
    <recommendedName>
        <fullName evidence="14">Kinesin-like protein</fullName>
    </recommendedName>
</protein>
<evidence type="ECO:0000313" key="19">
    <source>
        <dbReference type="Proteomes" id="UP000274922"/>
    </source>
</evidence>
<keyword evidence="19" id="KW-1185">Reference proteome</keyword>
<sequence length="374" mass="41969">MSQDLPKEANITIVVRVRPRNPREIRDNSQIVVNPVSGVRGSREVQVRYNGSDTKTFTFDKVIGPEASQQHVFYEVVSPILDEVLMGYNCTIFAYGQTGAGKTYSMEGDLQNITGEHAGIIPRTLTHLFQRLESETAEYSVRVSYIELYNEELKDLLSADDPDFRKLRIFEDFSRKGSVLIQGLEESIVKNVDDVIQIMHRGSSKRQMASTKMNESSSRSHCIFSITVHIKEATPDGEDLLKVGKLNLVDLAGSENIGRSGAESRRAKEAGMINQSLLTLGRVINALVERSPHVPYRESKLTRLLQDSLGGRTKTCILAAISPARCSLDETLSTLDYAHRAKNIRNKPEINQKMTKKALIREYISEIERLKADL</sequence>
<evidence type="ECO:0000313" key="17">
    <source>
        <dbReference type="EMBL" id="RKO99655.1"/>
    </source>
</evidence>
<dbReference type="GO" id="GO:0072686">
    <property type="term" value="C:mitotic spindle"/>
    <property type="evidence" value="ECO:0007669"/>
    <property type="project" value="TreeGrafter"/>
</dbReference>
<dbReference type="SMART" id="SM00129">
    <property type="entry name" value="KISc"/>
    <property type="match status" value="1"/>
</dbReference>
<feature type="non-terminal residue" evidence="17">
    <location>
        <position position="374"/>
    </location>
</feature>
<name>A0A4P9X3P1_9FUNG</name>
<dbReference type="GO" id="GO:0051301">
    <property type="term" value="P:cell division"/>
    <property type="evidence" value="ECO:0007669"/>
    <property type="project" value="UniProtKB-KW"/>
</dbReference>
<dbReference type="CDD" id="cd01364">
    <property type="entry name" value="KISc_BimC_Eg5"/>
    <property type="match status" value="1"/>
</dbReference>
<dbReference type="InterPro" id="IPR019821">
    <property type="entry name" value="Kinesin_motor_CS"/>
</dbReference>
<evidence type="ECO:0000259" key="15">
    <source>
        <dbReference type="PROSITE" id="PS50067"/>
    </source>
</evidence>
<keyword evidence="9 13" id="KW-0505">Motor protein</keyword>
<dbReference type="PANTHER" id="PTHR47970">
    <property type="entry name" value="KINESIN-LIKE PROTEIN KIF11"/>
    <property type="match status" value="1"/>
</dbReference>
<keyword evidence="2" id="KW-0963">Cytoplasm</keyword>
<dbReference type="PROSITE" id="PS00411">
    <property type="entry name" value="KINESIN_MOTOR_1"/>
    <property type="match status" value="1"/>
</dbReference>
<evidence type="ECO:0000256" key="1">
    <source>
        <dbReference type="ARBA" id="ARBA00004245"/>
    </source>
</evidence>
<keyword evidence="10" id="KW-0206">Cytoskeleton</keyword>
<evidence type="ECO:0000256" key="9">
    <source>
        <dbReference type="ARBA" id="ARBA00023175"/>
    </source>
</evidence>
<feature type="binding site" evidence="13">
    <location>
        <begin position="96"/>
        <end position="103"/>
    </location>
    <ligand>
        <name>ATP</name>
        <dbReference type="ChEBI" id="CHEBI:30616"/>
    </ligand>
</feature>
<organism evidence="17 19">
    <name type="scientific">Caulochytrium protostelioides</name>
    <dbReference type="NCBI Taxonomy" id="1555241"/>
    <lineage>
        <taxon>Eukaryota</taxon>
        <taxon>Fungi</taxon>
        <taxon>Fungi incertae sedis</taxon>
        <taxon>Chytridiomycota</taxon>
        <taxon>Chytridiomycota incertae sedis</taxon>
        <taxon>Chytridiomycetes</taxon>
        <taxon>Caulochytriales</taxon>
        <taxon>Caulochytriaceae</taxon>
        <taxon>Caulochytrium</taxon>
    </lineage>
</organism>
<dbReference type="AlphaFoldDB" id="A0A4P9X3P1"/>
<keyword evidence="7 13" id="KW-0067">ATP-binding</keyword>
<evidence type="ECO:0000256" key="2">
    <source>
        <dbReference type="ARBA" id="ARBA00022490"/>
    </source>
</evidence>
<dbReference type="InterPro" id="IPR027417">
    <property type="entry name" value="P-loop_NTPase"/>
</dbReference>
<evidence type="ECO:0000256" key="13">
    <source>
        <dbReference type="PROSITE-ProRule" id="PRU00283"/>
    </source>
</evidence>
<dbReference type="InterPro" id="IPR036961">
    <property type="entry name" value="Kinesin_motor_dom_sf"/>
</dbReference>
<evidence type="ECO:0000256" key="14">
    <source>
        <dbReference type="RuleBase" id="RU000394"/>
    </source>
</evidence>
<dbReference type="OrthoDB" id="3176171at2759"/>
<dbReference type="GO" id="GO:0005634">
    <property type="term" value="C:nucleus"/>
    <property type="evidence" value="ECO:0007669"/>
    <property type="project" value="TreeGrafter"/>
</dbReference>
<dbReference type="SUPFAM" id="SSF52540">
    <property type="entry name" value="P-loop containing nucleoside triphosphate hydrolases"/>
    <property type="match status" value="1"/>
</dbReference>
<evidence type="ECO:0000313" key="18">
    <source>
        <dbReference type="Proteomes" id="UP000268535"/>
    </source>
</evidence>
<dbReference type="InterPro" id="IPR001752">
    <property type="entry name" value="Kinesin_motor_dom"/>
</dbReference>
<evidence type="ECO:0000256" key="10">
    <source>
        <dbReference type="ARBA" id="ARBA00023212"/>
    </source>
</evidence>
<keyword evidence="4 14" id="KW-0493">Microtubule</keyword>
<reference evidence="18 19" key="1">
    <citation type="journal article" date="2018" name="Nat. Microbiol.">
        <title>Leveraging single-cell genomics to expand the fungal tree of life.</title>
        <authorList>
            <person name="Ahrendt S.R."/>
            <person name="Quandt C.A."/>
            <person name="Ciobanu D."/>
            <person name="Clum A."/>
            <person name="Salamov A."/>
            <person name="Andreopoulos B."/>
            <person name="Cheng J.F."/>
            <person name="Woyke T."/>
            <person name="Pelin A."/>
            <person name="Henrissat B."/>
            <person name="Reynolds N.K."/>
            <person name="Benny G.L."/>
            <person name="Smith M.E."/>
            <person name="James T.Y."/>
            <person name="Grigoriev I.V."/>
        </authorList>
    </citation>
    <scope>NUCLEOTIDE SEQUENCE [LARGE SCALE GENOMIC DNA]</scope>
    <source>
        <strain evidence="18 19">ATCC 52028</strain>
    </source>
</reference>
<dbReference type="InterPro" id="IPR047241">
    <property type="entry name" value="KIF11-like_kin_motor_dom"/>
</dbReference>
<evidence type="ECO:0000313" key="16">
    <source>
        <dbReference type="EMBL" id="RKO96594.1"/>
    </source>
</evidence>
<dbReference type="Gene3D" id="3.40.850.10">
    <property type="entry name" value="Kinesin motor domain"/>
    <property type="match status" value="1"/>
</dbReference>
<gene>
    <name evidence="16" type="ORF">CAUPRSCDRAFT_7943</name>
    <name evidence="17" type="ORF">CXG81DRAFT_14230</name>
</gene>
<feature type="domain" description="Kinesin motor" evidence="15">
    <location>
        <begin position="10"/>
        <end position="344"/>
    </location>
</feature>
<keyword evidence="11" id="KW-0131">Cell cycle</keyword>
<dbReference type="InterPro" id="IPR047149">
    <property type="entry name" value="KIF11-like"/>
</dbReference>
<dbReference type="GO" id="GO:0000073">
    <property type="term" value="P:initial mitotic spindle pole body separation"/>
    <property type="evidence" value="ECO:0007669"/>
    <property type="project" value="TreeGrafter"/>
</dbReference>
<dbReference type="FunFam" id="3.40.850.10:FF:000051">
    <property type="entry name" value="Kinesin-like protein bimC"/>
    <property type="match status" value="1"/>
</dbReference>